<evidence type="ECO:0000256" key="1">
    <source>
        <dbReference type="SAM" id="SignalP"/>
    </source>
</evidence>
<organism evidence="2">
    <name type="scientific">Graphocephala atropunctata</name>
    <dbReference type="NCBI Taxonomy" id="36148"/>
    <lineage>
        <taxon>Eukaryota</taxon>
        <taxon>Metazoa</taxon>
        <taxon>Ecdysozoa</taxon>
        <taxon>Arthropoda</taxon>
        <taxon>Hexapoda</taxon>
        <taxon>Insecta</taxon>
        <taxon>Pterygota</taxon>
        <taxon>Neoptera</taxon>
        <taxon>Paraneoptera</taxon>
        <taxon>Hemiptera</taxon>
        <taxon>Auchenorrhyncha</taxon>
        <taxon>Membracoidea</taxon>
        <taxon>Cicadellidae</taxon>
        <taxon>Cicadellinae</taxon>
        <taxon>Cicadellini</taxon>
        <taxon>Graphocephala</taxon>
    </lineage>
</organism>
<feature type="non-terminal residue" evidence="2">
    <location>
        <position position="138"/>
    </location>
</feature>
<name>A0A1B6LSK8_9HEMI</name>
<accession>A0A1B6LSK8</accession>
<reference evidence="2" key="1">
    <citation type="submission" date="2015-11" db="EMBL/GenBank/DDBJ databases">
        <title>De novo transcriptome assembly of four potential Pierce s Disease insect vectors from Arizona vineyards.</title>
        <authorList>
            <person name="Tassone E.E."/>
        </authorList>
    </citation>
    <scope>NUCLEOTIDE SEQUENCE</scope>
</reference>
<feature type="signal peptide" evidence="1">
    <location>
        <begin position="1"/>
        <end position="31"/>
    </location>
</feature>
<feature type="chain" id="PRO_5008587686" evidence="1">
    <location>
        <begin position="32"/>
        <end position="138"/>
    </location>
</feature>
<evidence type="ECO:0000313" key="2">
    <source>
        <dbReference type="EMBL" id="JAT26690.1"/>
    </source>
</evidence>
<dbReference type="EMBL" id="GEBQ01013287">
    <property type="protein sequence ID" value="JAT26690.1"/>
    <property type="molecule type" value="Transcribed_RNA"/>
</dbReference>
<gene>
    <name evidence="2" type="ORF">g.16523</name>
</gene>
<keyword evidence="1" id="KW-0732">Signal</keyword>
<sequence>MTSSVFTLSMWFPGRVFILLTLSIQPLPSAGQGSQTNFSFGWDDNFYYNWFKEQSWPDGLIWYDIDPNLSPRVVSAINYVINYVNNEPNVCIKWLQRYPYKFDSHIKSYVQFLRHEDSPLSPLCSTHLHRAIGEDQPL</sequence>
<dbReference type="AlphaFoldDB" id="A0A1B6LSK8"/>
<proteinExistence type="predicted"/>
<protein>
    <submittedName>
        <fullName evidence="2">Uncharacterized protein</fullName>
    </submittedName>
</protein>